<keyword evidence="2" id="KW-1185">Reference proteome</keyword>
<proteinExistence type="predicted"/>
<feature type="non-terminal residue" evidence="1">
    <location>
        <position position="1"/>
    </location>
</feature>
<evidence type="ECO:0000313" key="1">
    <source>
        <dbReference type="EMBL" id="CAG8845059.1"/>
    </source>
</evidence>
<name>A0ACA9SNR7_9GLOM</name>
<reference evidence="1" key="1">
    <citation type="submission" date="2021-06" db="EMBL/GenBank/DDBJ databases">
        <authorList>
            <person name="Kallberg Y."/>
            <person name="Tangrot J."/>
            <person name="Rosling A."/>
        </authorList>
    </citation>
    <scope>NUCLEOTIDE SEQUENCE</scope>
    <source>
        <strain evidence="1">MA461A</strain>
    </source>
</reference>
<sequence>SKIFEILIKIINDNIENDKLYEAYKTLKQPLVGETNTCNEVLNSKKQQKTWKSRRNGKLAFWLR</sequence>
<accession>A0ACA9SNR7</accession>
<comment type="caution">
    <text evidence="1">The sequence shown here is derived from an EMBL/GenBank/DDBJ whole genome shotgun (WGS) entry which is preliminary data.</text>
</comment>
<evidence type="ECO:0000313" key="2">
    <source>
        <dbReference type="Proteomes" id="UP000789920"/>
    </source>
</evidence>
<organism evidence="1 2">
    <name type="scientific">Racocetra persica</name>
    <dbReference type="NCBI Taxonomy" id="160502"/>
    <lineage>
        <taxon>Eukaryota</taxon>
        <taxon>Fungi</taxon>
        <taxon>Fungi incertae sedis</taxon>
        <taxon>Mucoromycota</taxon>
        <taxon>Glomeromycotina</taxon>
        <taxon>Glomeromycetes</taxon>
        <taxon>Diversisporales</taxon>
        <taxon>Gigasporaceae</taxon>
        <taxon>Racocetra</taxon>
    </lineage>
</organism>
<gene>
    <name evidence="1" type="ORF">RPERSI_LOCUS33490</name>
</gene>
<dbReference type="EMBL" id="CAJVQC010145100">
    <property type="protein sequence ID" value="CAG8845059.1"/>
    <property type="molecule type" value="Genomic_DNA"/>
</dbReference>
<protein>
    <submittedName>
        <fullName evidence="1">34626_t:CDS:1</fullName>
    </submittedName>
</protein>
<dbReference type="Proteomes" id="UP000789920">
    <property type="component" value="Unassembled WGS sequence"/>
</dbReference>